<evidence type="ECO:0000256" key="5">
    <source>
        <dbReference type="ARBA" id="ARBA00022927"/>
    </source>
</evidence>
<evidence type="ECO:0000256" key="8">
    <source>
        <dbReference type="ARBA" id="ARBA00025800"/>
    </source>
</evidence>
<organism evidence="10 11">
    <name type="scientific">Plectus sambesii</name>
    <dbReference type="NCBI Taxonomy" id="2011161"/>
    <lineage>
        <taxon>Eukaryota</taxon>
        <taxon>Metazoa</taxon>
        <taxon>Ecdysozoa</taxon>
        <taxon>Nematoda</taxon>
        <taxon>Chromadorea</taxon>
        <taxon>Plectida</taxon>
        <taxon>Plectina</taxon>
        <taxon>Plectoidea</taxon>
        <taxon>Plectidae</taxon>
        <taxon>Plectus</taxon>
    </lineage>
</organism>
<evidence type="ECO:0000256" key="1">
    <source>
        <dbReference type="ARBA" id="ARBA00003566"/>
    </source>
</evidence>
<evidence type="ECO:0000256" key="9">
    <source>
        <dbReference type="RuleBase" id="RU363111"/>
    </source>
</evidence>
<keyword evidence="5 9" id="KW-0653">Protein transport</keyword>
<dbReference type="GO" id="GO:0012505">
    <property type="term" value="C:endomembrane system"/>
    <property type="evidence" value="ECO:0007669"/>
    <property type="project" value="UniProtKB-ARBA"/>
</dbReference>
<name>A0A914W3R8_9BILA</name>
<evidence type="ECO:0000256" key="3">
    <source>
        <dbReference type="ARBA" id="ARBA00022448"/>
    </source>
</evidence>
<comment type="similarity">
    <text evidence="8 9">Belongs to the SFT2 family.</text>
</comment>
<dbReference type="InterPro" id="IPR007305">
    <property type="entry name" value="Vesicle_transpt_Got1/SFT2"/>
</dbReference>
<dbReference type="Pfam" id="PF04178">
    <property type="entry name" value="Got1"/>
    <property type="match status" value="1"/>
</dbReference>
<reference evidence="11" key="1">
    <citation type="submission" date="2022-11" db="UniProtKB">
        <authorList>
            <consortium name="WormBaseParasite"/>
        </authorList>
    </citation>
    <scope>IDENTIFICATION</scope>
</reference>
<evidence type="ECO:0000256" key="2">
    <source>
        <dbReference type="ARBA" id="ARBA00004141"/>
    </source>
</evidence>
<dbReference type="AlphaFoldDB" id="A0A914W3R8"/>
<dbReference type="PANTHER" id="PTHR23137">
    <property type="entry name" value="VESICLE TRANSPORT PROTEIN-RELATED"/>
    <property type="match status" value="1"/>
</dbReference>
<comment type="function">
    <text evidence="1 9">May be involved in fusion of retrograde transport vesicles derived from an endocytic compartment with the Golgi complex.</text>
</comment>
<evidence type="ECO:0000313" key="11">
    <source>
        <dbReference type="WBParaSite" id="PSAMB.scaffold2998size20129.g19892.t1"/>
    </source>
</evidence>
<protein>
    <recommendedName>
        <fullName evidence="9">Vesicle transport protein</fullName>
    </recommendedName>
</protein>
<keyword evidence="10" id="KW-1185">Reference proteome</keyword>
<keyword evidence="7 9" id="KW-0472">Membrane</keyword>
<proteinExistence type="inferred from homology"/>
<feature type="transmembrane region" description="Helical" evidence="9">
    <location>
        <begin position="174"/>
        <end position="195"/>
    </location>
</feature>
<sequence>MASTSLQDFVKEQKTKTHSPSVQSLASFQSGFTDFRSKLSSSLSSFELPLIGRSKNDVAVDFETSSTNGQLPASQNRKNAQSGWMGGLLTSDDAFGLTRTQRVLGFFMCLLSGVFCFGLATLFLPVVVLQARKFAALNTLGSCFLIFSFALLWGPRSYIAHLFSSPRIPVTASYFVSVLGTLYCALWAWHSLVAFRGSRDPTSFS</sequence>
<dbReference type="PANTHER" id="PTHR23137:SF36">
    <property type="entry name" value="VESICLE TRANSPORT PROTEIN SFT2C"/>
    <property type="match status" value="1"/>
</dbReference>
<comment type="subcellular location">
    <subcellularLocation>
        <location evidence="2 9">Membrane</location>
        <topology evidence="2 9">Multi-pass membrane protein</topology>
    </subcellularLocation>
</comment>
<dbReference type="GO" id="GO:0016192">
    <property type="term" value="P:vesicle-mediated transport"/>
    <property type="evidence" value="ECO:0007669"/>
    <property type="project" value="InterPro"/>
</dbReference>
<keyword evidence="6 9" id="KW-1133">Transmembrane helix</keyword>
<dbReference type="GO" id="GO:0016020">
    <property type="term" value="C:membrane"/>
    <property type="evidence" value="ECO:0007669"/>
    <property type="project" value="UniProtKB-SubCell"/>
</dbReference>
<feature type="transmembrane region" description="Helical" evidence="9">
    <location>
        <begin position="135"/>
        <end position="154"/>
    </location>
</feature>
<comment type="caution">
    <text evidence="9">Lacks conserved residue(s) required for the propagation of feature annotation.</text>
</comment>
<keyword evidence="3 9" id="KW-0813">Transport</keyword>
<evidence type="ECO:0000256" key="7">
    <source>
        <dbReference type="ARBA" id="ARBA00023136"/>
    </source>
</evidence>
<feature type="transmembrane region" description="Helical" evidence="9">
    <location>
        <begin position="103"/>
        <end position="128"/>
    </location>
</feature>
<evidence type="ECO:0000256" key="6">
    <source>
        <dbReference type="ARBA" id="ARBA00022989"/>
    </source>
</evidence>
<keyword evidence="4 9" id="KW-0812">Transmembrane</keyword>
<dbReference type="WBParaSite" id="PSAMB.scaffold2998size20129.g19892.t1">
    <property type="protein sequence ID" value="PSAMB.scaffold2998size20129.g19892.t1"/>
    <property type="gene ID" value="PSAMB.scaffold2998size20129.g19892"/>
</dbReference>
<dbReference type="InterPro" id="IPR011691">
    <property type="entry name" value="Vesicle_transpt_SFT2"/>
</dbReference>
<evidence type="ECO:0000313" key="10">
    <source>
        <dbReference type="Proteomes" id="UP000887566"/>
    </source>
</evidence>
<accession>A0A914W3R8</accession>
<dbReference type="GO" id="GO:0015031">
    <property type="term" value="P:protein transport"/>
    <property type="evidence" value="ECO:0007669"/>
    <property type="project" value="UniProtKB-KW"/>
</dbReference>
<evidence type="ECO:0000256" key="4">
    <source>
        <dbReference type="ARBA" id="ARBA00022692"/>
    </source>
</evidence>
<dbReference type="Proteomes" id="UP000887566">
    <property type="component" value="Unplaced"/>
</dbReference>
<dbReference type="GO" id="GO:0005737">
    <property type="term" value="C:cytoplasm"/>
    <property type="evidence" value="ECO:0007669"/>
    <property type="project" value="UniProtKB-ARBA"/>
</dbReference>